<proteinExistence type="predicted"/>
<protein>
    <submittedName>
        <fullName evidence="1">Uncharacterized protein</fullName>
    </submittedName>
</protein>
<comment type="caution">
    <text evidence="1">The sequence shown here is derived from an EMBL/GenBank/DDBJ whole genome shotgun (WGS) entry which is preliminary data.</text>
</comment>
<dbReference type="AlphaFoldDB" id="A0A7Y9HHN0"/>
<sequence>MSYPQPSTPEEKLADAKKQLSLPRTVVICGSTRA</sequence>
<reference evidence="1 2" key="1">
    <citation type="submission" date="2020-07" db="EMBL/GenBank/DDBJ databases">
        <title>Sequencing the genomes of 1000 actinobacteria strains.</title>
        <authorList>
            <person name="Klenk H.-P."/>
        </authorList>
    </citation>
    <scope>NUCLEOTIDE SEQUENCE [LARGE SCALE GENOMIC DNA]</scope>
    <source>
        <strain evidence="1 2">DSM 41455</strain>
    </source>
</reference>
<evidence type="ECO:0000313" key="1">
    <source>
        <dbReference type="EMBL" id="NYE44749.1"/>
    </source>
</evidence>
<dbReference type="Proteomes" id="UP000530403">
    <property type="component" value="Unassembled WGS sequence"/>
</dbReference>
<dbReference type="EMBL" id="JACCCF010000001">
    <property type="protein sequence ID" value="NYE44749.1"/>
    <property type="molecule type" value="Genomic_DNA"/>
</dbReference>
<evidence type="ECO:0000313" key="2">
    <source>
        <dbReference type="Proteomes" id="UP000530403"/>
    </source>
</evidence>
<accession>A0A7Y9HHN0</accession>
<gene>
    <name evidence="1" type="ORF">HEB29_005760</name>
</gene>
<organism evidence="1 2">
    <name type="scientific">Streptomyces fulvorobeus</name>
    <dbReference type="NCBI Taxonomy" id="284028"/>
    <lineage>
        <taxon>Bacteria</taxon>
        <taxon>Bacillati</taxon>
        <taxon>Actinomycetota</taxon>
        <taxon>Actinomycetes</taxon>
        <taxon>Kitasatosporales</taxon>
        <taxon>Streptomycetaceae</taxon>
        <taxon>Streptomyces</taxon>
    </lineage>
</organism>
<name>A0A7Y9HHN0_9ACTN</name>